<dbReference type="SUPFAM" id="SSF55307">
    <property type="entry name" value="Tubulin C-terminal domain-like"/>
    <property type="match status" value="1"/>
</dbReference>
<dbReference type="PROSITE" id="PS01134">
    <property type="entry name" value="FTSZ_1"/>
    <property type="match status" value="1"/>
</dbReference>
<dbReference type="FunFam" id="3.40.50.1440:FF:000001">
    <property type="entry name" value="Cell division protein FtsZ"/>
    <property type="match status" value="1"/>
</dbReference>
<organism evidence="8 9">
    <name type="scientific">Cuscuta campestris</name>
    <dbReference type="NCBI Taxonomy" id="132261"/>
    <lineage>
        <taxon>Eukaryota</taxon>
        <taxon>Viridiplantae</taxon>
        <taxon>Streptophyta</taxon>
        <taxon>Embryophyta</taxon>
        <taxon>Tracheophyta</taxon>
        <taxon>Spermatophyta</taxon>
        <taxon>Magnoliopsida</taxon>
        <taxon>eudicotyledons</taxon>
        <taxon>Gunneridae</taxon>
        <taxon>Pentapetalae</taxon>
        <taxon>asterids</taxon>
        <taxon>lamiids</taxon>
        <taxon>Solanales</taxon>
        <taxon>Convolvulaceae</taxon>
        <taxon>Cuscuteae</taxon>
        <taxon>Cuscuta</taxon>
        <taxon>Cuscuta subgen. Grammica</taxon>
        <taxon>Cuscuta sect. Cleistogrammica</taxon>
    </lineage>
</organism>
<dbReference type="InterPro" id="IPR018316">
    <property type="entry name" value="Tubulin/FtsZ_2-layer-sand-dom"/>
</dbReference>
<dbReference type="SUPFAM" id="SSF52490">
    <property type="entry name" value="Tubulin nucleotide-binding domain-like"/>
    <property type="match status" value="1"/>
</dbReference>
<evidence type="ECO:0000313" key="8">
    <source>
        <dbReference type="EMBL" id="VFQ91774.1"/>
    </source>
</evidence>
<dbReference type="InterPro" id="IPR045897">
    <property type="entry name" value="BPI/LBP_pln"/>
</dbReference>
<dbReference type="CDD" id="cd02201">
    <property type="entry name" value="FtsZ_type1"/>
    <property type="match status" value="1"/>
</dbReference>
<feature type="domain" description="Tubulin/FtsZ GTPase" evidence="6">
    <location>
        <begin position="69"/>
        <end position="261"/>
    </location>
</feature>
<dbReference type="GO" id="GO:0005874">
    <property type="term" value="C:microtubule"/>
    <property type="evidence" value="ECO:0007669"/>
    <property type="project" value="InterPro"/>
</dbReference>
<dbReference type="GO" id="GO:0008289">
    <property type="term" value="F:lipid binding"/>
    <property type="evidence" value="ECO:0007669"/>
    <property type="project" value="InterPro"/>
</dbReference>
<dbReference type="GO" id="GO:0007017">
    <property type="term" value="P:microtubule-based process"/>
    <property type="evidence" value="ECO:0007669"/>
    <property type="project" value="InterPro"/>
</dbReference>
<dbReference type="SMART" id="SM00865">
    <property type="entry name" value="Tubulin_C"/>
    <property type="match status" value="1"/>
</dbReference>
<dbReference type="InterPro" id="IPR001124">
    <property type="entry name" value="Lipid-bd_serum_glycop_C"/>
</dbReference>
<sequence>MATRPGVGNAAELSSSLWSPLGFPQKNTPSPFISGQRILPGPRGRSFSVRHRLCARSSYHPPSASASAKIKVLGVGGGGNNAVNRMINSGLQGVDFYAINTDAQALLLSAAENPIQIGELLTRGLGTGSNPLLGEQAAEESKETIANALKSSDMVFVTAGMGGGTGSGAAPVVAQISKEAGYLTVGVVTYPFSFEGRNRALQAMEAIERLKRNVDTLIVIPNDRLLDIADEQTSLQDAFCLADDVLRQGVQGISDLITIPGLVNVDFADVKAVMKDSGTAMLGVGVSSSKNRAEEAAEQATHSPLIGSSIQSATGVVYNITGGKDITLQEVNRVSQVVTSLADPSANIIFGAVVDERYTGKIHVTIIATGFPQSFQKALLSDPRGAAKDRELSFFNHSPFYCQVASSRKSPLLTSFFLSEDFSSPLYILCPRHIHMSSIGEYISVEISNKGLDFAKNLLVETAESSLVPLELPEIKKSVSIPVVGKVDMLLSDIVIDRIDVNSSTVRTGNSCIIMAVSGATGNMTMKWKYSYDTWLLPVTVTDEGDASVQVEGMEIALTLSLQNKNGSLSLSLLECGCFVEDISVTLDGGASWLYQGVLDAFEGKLISTVEDAITKKIGDGVLKLDSVLRSLPKELQVTKIASMNATFVGDPVISNSSVALAINGLFGDSDKSMYRGQQSPSIACKDSNEMVTMFLHENVIKSVLSVYFKADKMQWVVDQVPDQSLLNTAEWRFVVPKLYKQYPNDDMSLNITVTSTPSVKIEERKMYATIPADLIINVKHQGEVVPVACISVEINGWVFAAVSNGSVAGSVKLDNIAMALKWSNIGNLHLFLVQRVASTLLKTVVLPLVNLRLEMGYHLPFFHGYELRGAQIFFSDSWITICSDVAPIKNINLPTGWAFFTAAAAAAQGHIVM</sequence>
<keyword evidence="3" id="KW-0342">GTP-binding</keyword>
<evidence type="ECO:0000256" key="2">
    <source>
        <dbReference type="ARBA" id="ARBA00022741"/>
    </source>
</evidence>
<dbReference type="PANTHER" id="PTHR46801">
    <property type="entry name" value="OS06G0309200 PROTEIN"/>
    <property type="match status" value="1"/>
</dbReference>
<dbReference type="Gene3D" id="3.40.50.1440">
    <property type="entry name" value="Tubulin/FtsZ, GTPase domain"/>
    <property type="match status" value="1"/>
</dbReference>
<evidence type="ECO:0000256" key="1">
    <source>
        <dbReference type="ARBA" id="ARBA00009690"/>
    </source>
</evidence>
<proteinExistence type="inferred from homology"/>
<evidence type="ECO:0000313" key="9">
    <source>
        <dbReference type="Proteomes" id="UP000595140"/>
    </source>
</evidence>
<dbReference type="InterPro" id="IPR008280">
    <property type="entry name" value="Tub_FtsZ_C"/>
</dbReference>
<feature type="domain" description="Tubulin/FtsZ 2-layer sandwich" evidence="7">
    <location>
        <begin position="263"/>
        <end position="380"/>
    </location>
</feature>
<protein>
    <submittedName>
        <fullName evidence="8">Uncharacterized protein</fullName>
    </submittedName>
</protein>
<dbReference type="Gene3D" id="3.30.1330.20">
    <property type="entry name" value="Tubulin/FtsZ, C-terminal domain"/>
    <property type="match status" value="1"/>
</dbReference>
<dbReference type="SMART" id="SM00329">
    <property type="entry name" value="BPI2"/>
    <property type="match status" value="1"/>
</dbReference>
<dbReference type="FunFam" id="3.30.1330.20:FF:000012">
    <property type="entry name" value="Cell division protein FtsZ 1, chloroplastic"/>
    <property type="match status" value="1"/>
</dbReference>
<dbReference type="SMART" id="SM00328">
    <property type="entry name" value="BPI1"/>
    <property type="match status" value="1"/>
</dbReference>
<dbReference type="Gene3D" id="3.15.10.10">
    <property type="entry name" value="Bactericidal permeability-increasing protein, domain 1"/>
    <property type="match status" value="1"/>
</dbReference>
<dbReference type="OrthoDB" id="10255543at2759"/>
<reference evidence="8 9" key="1">
    <citation type="submission" date="2018-04" db="EMBL/GenBank/DDBJ databases">
        <authorList>
            <person name="Vogel A."/>
        </authorList>
    </citation>
    <scope>NUCLEOTIDE SEQUENCE [LARGE SCALE GENOMIC DNA]</scope>
</reference>
<dbReference type="NCBIfam" id="TIGR00065">
    <property type="entry name" value="ftsZ"/>
    <property type="match status" value="1"/>
</dbReference>
<evidence type="ECO:0000259" key="5">
    <source>
        <dbReference type="SMART" id="SM00329"/>
    </source>
</evidence>
<dbReference type="EMBL" id="OOIL02004480">
    <property type="protein sequence ID" value="VFQ91774.1"/>
    <property type="molecule type" value="Genomic_DNA"/>
</dbReference>
<dbReference type="PROSITE" id="PS01135">
    <property type="entry name" value="FTSZ_2"/>
    <property type="match status" value="1"/>
</dbReference>
<evidence type="ECO:0000259" key="7">
    <source>
        <dbReference type="SMART" id="SM00865"/>
    </source>
</evidence>
<dbReference type="InterPro" id="IPR003008">
    <property type="entry name" value="Tubulin_FtsZ_GTPase"/>
</dbReference>
<dbReference type="PRINTS" id="PR00423">
    <property type="entry name" value="CELLDVISFTSZ"/>
</dbReference>
<dbReference type="InterPro" id="IPR020805">
    <property type="entry name" value="Cell_div_FtsZ_CS"/>
</dbReference>
<comment type="similarity">
    <text evidence="1">Belongs to the FtsZ family.</text>
</comment>
<dbReference type="PROSITE" id="PS00227">
    <property type="entry name" value="TUBULIN"/>
    <property type="match status" value="1"/>
</dbReference>
<keyword evidence="9" id="KW-1185">Reference proteome</keyword>
<dbReference type="InterPro" id="IPR036525">
    <property type="entry name" value="Tubulin/FtsZ_GTPase_sf"/>
</dbReference>
<evidence type="ECO:0000259" key="6">
    <source>
        <dbReference type="SMART" id="SM00864"/>
    </source>
</evidence>
<keyword evidence="2" id="KW-0547">Nucleotide-binding</keyword>
<dbReference type="InterPro" id="IPR017975">
    <property type="entry name" value="Tubulin_CS"/>
</dbReference>
<dbReference type="Pfam" id="PF00091">
    <property type="entry name" value="Tubulin"/>
    <property type="match status" value="1"/>
</dbReference>
<dbReference type="GO" id="GO:0005525">
    <property type="term" value="F:GTP binding"/>
    <property type="evidence" value="ECO:0007669"/>
    <property type="project" value="UniProtKB-KW"/>
</dbReference>
<feature type="domain" description="Lipid-binding serum glycoprotein C-terminal" evidence="5">
    <location>
        <begin position="686"/>
        <end position="884"/>
    </location>
</feature>
<dbReference type="PANTHER" id="PTHR46801:SF2">
    <property type="entry name" value="LIPOPOLYSACCHARIDE-BINDING PROTEIN"/>
    <property type="match status" value="1"/>
</dbReference>
<dbReference type="Pfam" id="PF12327">
    <property type="entry name" value="FtsZ_C"/>
    <property type="match status" value="1"/>
</dbReference>
<evidence type="ECO:0000256" key="3">
    <source>
        <dbReference type="ARBA" id="ARBA00023134"/>
    </source>
</evidence>
<dbReference type="InterPro" id="IPR000158">
    <property type="entry name" value="Cell_div_FtsZ"/>
</dbReference>
<accession>A0A484MVF5</accession>
<dbReference type="Gene3D" id="3.15.20.10">
    <property type="entry name" value="Bactericidal permeability-increasing protein, domain 2"/>
    <property type="match status" value="1"/>
</dbReference>
<name>A0A484MVF5_9ASTE</name>
<dbReference type="AlphaFoldDB" id="A0A484MVF5"/>
<gene>
    <name evidence="8" type="ORF">CCAM_LOCUS33550</name>
</gene>
<dbReference type="Pfam" id="PF01273">
    <property type="entry name" value="LBP_BPI_CETP"/>
    <property type="match status" value="1"/>
</dbReference>
<dbReference type="InterPro" id="IPR017942">
    <property type="entry name" value="Lipid-bd_serum_glycop_N"/>
</dbReference>
<dbReference type="Pfam" id="PF02886">
    <property type="entry name" value="LBP_BPI_CETP_C"/>
    <property type="match status" value="1"/>
</dbReference>
<dbReference type="InterPro" id="IPR037103">
    <property type="entry name" value="Tubulin/FtsZ-like_C"/>
</dbReference>
<dbReference type="GO" id="GO:0003924">
    <property type="term" value="F:GTPase activity"/>
    <property type="evidence" value="ECO:0007669"/>
    <property type="project" value="InterPro"/>
</dbReference>
<dbReference type="HAMAP" id="MF_00909">
    <property type="entry name" value="FtsZ"/>
    <property type="match status" value="1"/>
</dbReference>
<evidence type="ECO:0000259" key="4">
    <source>
        <dbReference type="SMART" id="SM00328"/>
    </source>
</evidence>
<dbReference type="InterPro" id="IPR024757">
    <property type="entry name" value="FtsZ_C"/>
</dbReference>
<dbReference type="SMART" id="SM00864">
    <property type="entry name" value="Tubulin"/>
    <property type="match status" value="1"/>
</dbReference>
<dbReference type="InterPro" id="IPR017943">
    <property type="entry name" value="Bactericidal_perm-incr_a/b_dom"/>
</dbReference>
<feature type="domain" description="Lipid-binding serum glycoprotein N-terminal" evidence="4">
    <location>
        <begin position="447"/>
        <end position="672"/>
    </location>
</feature>
<dbReference type="Proteomes" id="UP000595140">
    <property type="component" value="Unassembled WGS sequence"/>
</dbReference>
<dbReference type="SUPFAM" id="SSF55394">
    <property type="entry name" value="Bactericidal permeability-increasing protein, BPI"/>
    <property type="match status" value="2"/>
</dbReference>